<dbReference type="AlphaFoldDB" id="A0A2N6JVW6"/>
<proteinExistence type="inferred from homology"/>
<dbReference type="HAMAP" id="MF_01086">
    <property type="entry name" value="UPF0284"/>
    <property type="match status" value="1"/>
</dbReference>
<dbReference type="InterPro" id="IPR002805">
    <property type="entry name" value="Nict_dMeBzImd_PRibTrfase_arc"/>
</dbReference>
<organism evidence="2 3">
    <name type="scientific">Fischerella muscicola CCMEE 5323</name>
    <dbReference type="NCBI Taxonomy" id="2019572"/>
    <lineage>
        <taxon>Bacteria</taxon>
        <taxon>Bacillati</taxon>
        <taxon>Cyanobacteriota</taxon>
        <taxon>Cyanophyceae</taxon>
        <taxon>Nostocales</taxon>
        <taxon>Hapalosiphonaceae</taxon>
        <taxon>Fischerella</taxon>
    </lineage>
</organism>
<accession>A0A2N6JVW6</accession>
<name>A0A2N6JVW6_FISMU</name>
<dbReference type="SUPFAM" id="SSF52733">
    <property type="entry name" value="Nicotinate mononucleotide:5,6-dimethylbenzimidazole phosphoribosyltransferase (CobT)"/>
    <property type="match status" value="2"/>
</dbReference>
<protein>
    <recommendedName>
        <fullName evidence="1">UPF0284 protein CEN44_25910</fullName>
    </recommendedName>
</protein>
<dbReference type="RefSeq" id="WP_016866467.1">
    <property type="nucleotide sequence ID" value="NZ_CAWNVR010000026.1"/>
</dbReference>
<dbReference type="PANTHER" id="PTHR38811">
    <property type="match status" value="1"/>
</dbReference>
<evidence type="ECO:0000313" key="2">
    <source>
        <dbReference type="EMBL" id="PLZ83887.1"/>
    </source>
</evidence>
<evidence type="ECO:0000313" key="3">
    <source>
        <dbReference type="Proteomes" id="UP000235036"/>
    </source>
</evidence>
<dbReference type="Proteomes" id="UP000235036">
    <property type="component" value="Unassembled WGS sequence"/>
</dbReference>
<dbReference type="NCBIfam" id="NF003373">
    <property type="entry name" value="PRK04447.1-6"/>
    <property type="match status" value="1"/>
</dbReference>
<evidence type="ECO:0000256" key="1">
    <source>
        <dbReference type="HAMAP-Rule" id="MF_01086"/>
    </source>
</evidence>
<keyword evidence="2" id="KW-0808">Transferase</keyword>
<dbReference type="GO" id="GO:0008939">
    <property type="term" value="F:nicotinate-nucleotide-dimethylbenzimidazole phosphoribosyltransferase activity"/>
    <property type="evidence" value="ECO:0007669"/>
    <property type="project" value="InterPro"/>
</dbReference>
<dbReference type="EMBL" id="NRQW01000624">
    <property type="protein sequence ID" value="PLZ83887.1"/>
    <property type="molecule type" value="Genomic_DNA"/>
</dbReference>
<comment type="similarity">
    <text evidence="1">Belongs to the UPF0284 family.</text>
</comment>
<dbReference type="Gene3D" id="3.40.50.10210">
    <property type="match status" value="1"/>
</dbReference>
<keyword evidence="2" id="KW-0328">Glycosyltransferase</keyword>
<dbReference type="InterPro" id="IPR036087">
    <property type="entry name" value="Nict_dMeBzImd_PRibTrfase_sf"/>
</dbReference>
<dbReference type="PANTHER" id="PTHR38811:SF1">
    <property type="entry name" value="UPF0284 PROTEIN SLL1500"/>
    <property type="match status" value="1"/>
</dbReference>
<dbReference type="InterPro" id="IPR003200">
    <property type="entry name" value="Nict_dMeBzImd_PRibTrfase"/>
</dbReference>
<dbReference type="CDD" id="cd02439">
    <property type="entry name" value="DMB-PRT_CobT"/>
    <property type="match status" value="1"/>
</dbReference>
<comment type="caution">
    <text evidence="2">The sequence shown here is derived from an EMBL/GenBank/DDBJ whole genome shotgun (WGS) entry which is preliminary data.</text>
</comment>
<sequence>MIRIYTEIEQGKEWIARYRGCPPLFACVLGFTETGLIPGISAAGRTSEDRKFTAVADAEFLYYGAGHKPQYPLPPLTAGASPVLISRAVVEALHIPVYFFNAGLPYPPNIPVIDLGGTAAKCLSHGNALELATVEHLLEVGLLWGECLAAKVQGSYVVLGECVVGGTTTALAILLGLGIDAAGKVNSSHPTCNHTQKLAVVQAGLEKMKERWGGEVLGRFRESTPSPHLPISPPLQIDPLQLVAAVGDPMQISTAAMAIALSRSCGVLLAGGTQMLAVYALMRAIAMIYALPWRSQQVVVGTTRWVAEDPTGSTVELAQLINYSGSPVPLLATQLSFSNSGYPQLQAYEQGFVKEGMGAGGVVIAAHLYQNWQQNQLLSAIETQIERMLSINSN</sequence>
<keyword evidence="3" id="KW-1185">Reference proteome</keyword>
<reference evidence="2 3" key="1">
    <citation type="submission" date="2017-08" db="EMBL/GenBank/DDBJ databases">
        <title>Genomes of Fischerella (Mastigocladus) sp. strains.</title>
        <authorList>
            <person name="Miller S.R."/>
        </authorList>
    </citation>
    <scope>NUCLEOTIDE SEQUENCE [LARGE SCALE GENOMIC DNA]</scope>
    <source>
        <strain evidence="2 3">CCMEE 5323</strain>
    </source>
</reference>
<gene>
    <name evidence="2" type="ORF">CEN44_25910</name>
</gene>